<evidence type="ECO:0000313" key="2">
    <source>
        <dbReference type="EMBL" id="ATQ83545.1"/>
    </source>
</evidence>
<protein>
    <recommendedName>
        <fullName evidence="1">Abortive phage infection protein C-terminal domain-containing protein</fullName>
    </recommendedName>
</protein>
<dbReference type="InterPro" id="IPR018891">
    <property type="entry name" value="AIPR_C"/>
</dbReference>
<evidence type="ECO:0000259" key="1">
    <source>
        <dbReference type="Pfam" id="PF10592"/>
    </source>
</evidence>
<organism evidence="2">
    <name type="scientific">Faucicola osloensis</name>
    <name type="common">Moraxella osloensis</name>
    <dbReference type="NCBI Taxonomy" id="34062"/>
    <lineage>
        <taxon>Bacteria</taxon>
        <taxon>Pseudomonadati</taxon>
        <taxon>Pseudomonadota</taxon>
        <taxon>Gammaproteobacteria</taxon>
        <taxon>Moraxellales</taxon>
        <taxon>Moraxellaceae</taxon>
        <taxon>Faucicola</taxon>
    </lineage>
</organism>
<dbReference type="Pfam" id="PF10592">
    <property type="entry name" value="AIPR"/>
    <property type="match status" value="1"/>
</dbReference>
<feature type="domain" description="Abortive phage infection protein C-terminal" evidence="1">
    <location>
        <begin position="263"/>
        <end position="542"/>
    </location>
</feature>
<name>A0AAD0AE42_FAUOS</name>
<gene>
    <name evidence="2" type="ORF">YHS_06720</name>
</gene>
<proteinExistence type="predicted"/>
<dbReference type="AlphaFoldDB" id="A0AAD0AE42"/>
<reference evidence="2" key="1">
    <citation type="submission" date="2017-11" db="EMBL/GenBank/DDBJ databases">
        <title>Complete Genome Sequence from Moraxella oslensis YHS isolated from human skin.</title>
        <authorList>
            <person name="Lee K."/>
            <person name="Lim J.Y."/>
            <person name="Hwang I."/>
        </authorList>
    </citation>
    <scope>NUCLEOTIDE SEQUENCE</scope>
    <source>
        <strain evidence="2">YHS</strain>
    </source>
</reference>
<accession>A0AAD0AE42</accession>
<dbReference type="EMBL" id="CP024176">
    <property type="protein sequence ID" value="ATQ83545.1"/>
    <property type="molecule type" value="Genomic_DNA"/>
</dbReference>
<sequence length="578" mass="66961">MKDEILKSFLENFIEQHGLEQQHEDESFEDFVNFNIISKLYPRDISLDDLSTGGSDDTGLDGMAIIVNGNIITDETEIDFLVKQNGSLNVIFALIQSKSSPKFDGSQVGTFITGVKNFFSPKSFLPENEKIKALRLIKDKIYKESINFDEDSPVLKLFFVSSGEWKEPEQITGKVKLELTELESKSLFKNEIKIDFYDANKLKETYREISRKIVKEIPFNNHVSLPNMPDEYNVRQSYIGSISVVDYLNLIEDQNKNLSKDLFYDNIRDFQGDNKVNKEIRDTIVSAKNQLLLSLMNNGITIIAKKVEKIGSKMKLTDFQIVNGCQTSHILFSNRKELLDDTQIVLKVIETIDLDVTNKIIRATNRQTEVKDEAFESLKPFHKDLQEYYKAKSKEIYKPIYYERRSKEFLNVPNIKSNQIITLASQIKAYVATQLQQPQSTHRYFGELLDSNKNKLFKNKTELSNYYLSALIVNRLDSYFKKPNVIPYKPFKYQIALLVYRSLKNKKSKTFGVNEMINYCSESQKINSDIKNCIDILKQELETTKIDRNHAIRSKDFTNKIISRQNEMYLSKQGEVSK</sequence>